<dbReference type="Gene3D" id="2.60.210.10">
    <property type="entry name" value="Apoptosis, Tumor Necrosis Factor Receptor Associated Protein 2, Chain A"/>
    <property type="match status" value="2"/>
</dbReference>
<accession>R0GF95</accession>
<sequence length="271" mass="31157">MLSFSNPSMFSTNEIRRMIVYPQGNEEDNGKGFVSMYVELDKSCFSSTTTPPKEVFAYLSFFVFNMKENKYFSVQDVEVKRFDSSKTVWGVSQMLPLEKFNDTEDGFNWHGECKFGAHVVVVPSPVSFGETLPFHKFSWKVRDFSVLKQNDYVSKTFAMGEKKWTLKLYPKGDSHSREGDDLTMNLLLADGEILPRGELICVQIHLKVLDPRGSNHLTGWRRGWILPSTKDYGFPLYICLAKLQEALDREDALDVEIECEVLNAFKNHPLF</sequence>
<dbReference type="InterPro" id="IPR008974">
    <property type="entry name" value="TRAF-like"/>
</dbReference>
<dbReference type="OrthoDB" id="192247at2759"/>
<protein>
    <recommendedName>
        <fullName evidence="1">MATH domain-containing protein</fullName>
    </recommendedName>
</protein>
<dbReference type="CDD" id="cd00121">
    <property type="entry name" value="MATH"/>
    <property type="match status" value="1"/>
</dbReference>
<dbReference type="SUPFAM" id="SSF49599">
    <property type="entry name" value="TRAF domain-like"/>
    <property type="match status" value="2"/>
</dbReference>
<evidence type="ECO:0000313" key="3">
    <source>
        <dbReference type="Proteomes" id="UP000029121"/>
    </source>
</evidence>
<dbReference type="Proteomes" id="UP000029121">
    <property type="component" value="Unassembled WGS sequence"/>
</dbReference>
<evidence type="ECO:0000313" key="2">
    <source>
        <dbReference type="EMBL" id="EOA34341.1"/>
    </source>
</evidence>
<keyword evidence="3" id="KW-1185">Reference proteome</keyword>
<dbReference type="InterPro" id="IPR002083">
    <property type="entry name" value="MATH/TRAF_dom"/>
</dbReference>
<dbReference type="STRING" id="81985.R0GF95"/>
<feature type="domain" description="MATH" evidence="1">
    <location>
        <begin position="1"/>
        <end position="119"/>
    </location>
</feature>
<dbReference type="EMBL" id="KB870806">
    <property type="protein sequence ID" value="EOA34341.1"/>
    <property type="molecule type" value="Genomic_DNA"/>
</dbReference>
<dbReference type="eggNOG" id="KOG1987">
    <property type="taxonomic scope" value="Eukaryota"/>
</dbReference>
<evidence type="ECO:0000259" key="1">
    <source>
        <dbReference type="PROSITE" id="PS50144"/>
    </source>
</evidence>
<dbReference type="KEGG" id="crb:17896106"/>
<dbReference type="PANTHER" id="PTHR46162">
    <property type="entry name" value="TRAF-LIKE FAMILY PROTEIN"/>
    <property type="match status" value="1"/>
</dbReference>
<dbReference type="PANTHER" id="PTHR46162:SF5">
    <property type="entry name" value="T23K8.6-RELATED"/>
    <property type="match status" value="1"/>
</dbReference>
<name>R0GF95_9BRAS</name>
<dbReference type="Pfam" id="PF22486">
    <property type="entry name" value="MATH_2"/>
    <property type="match status" value="2"/>
</dbReference>
<organism evidence="2 3">
    <name type="scientific">Capsella rubella</name>
    <dbReference type="NCBI Taxonomy" id="81985"/>
    <lineage>
        <taxon>Eukaryota</taxon>
        <taxon>Viridiplantae</taxon>
        <taxon>Streptophyta</taxon>
        <taxon>Embryophyta</taxon>
        <taxon>Tracheophyta</taxon>
        <taxon>Spermatophyta</taxon>
        <taxon>Magnoliopsida</taxon>
        <taxon>eudicotyledons</taxon>
        <taxon>Gunneridae</taxon>
        <taxon>Pentapetalae</taxon>
        <taxon>rosids</taxon>
        <taxon>malvids</taxon>
        <taxon>Brassicales</taxon>
        <taxon>Brassicaceae</taxon>
        <taxon>Camelineae</taxon>
        <taxon>Capsella</taxon>
    </lineage>
</organism>
<feature type="domain" description="MATH" evidence="1">
    <location>
        <begin position="134"/>
        <end position="259"/>
    </location>
</feature>
<dbReference type="PROSITE" id="PS50144">
    <property type="entry name" value="MATH"/>
    <property type="match status" value="2"/>
</dbReference>
<dbReference type="AlphaFoldDB" id="R0GF95"/>
<proteinExistence type="predicted"/>
<dbReference type="SMART" id="SM00061">
    <property type="entry name" value="MATH"/>
    <property type="match status" value="1"/>
</dbReference>
<reference evidence="3" key="1">
    <citation type="journal article" date="2013" name="Nat. Genet.">
        <title>The Capsella rubella genome and the genomic consequences of rapid mating system evolution.</title>
        <authorList>
            <person name="Slotte T."/>
            <person name="Hazzouri K.M."/>
            <person name="Agren J.A."/>
            <person name="Koenig D."/>
            <person name="Maumus F."/>
            <person name="Guo Y.L."/>
            <person name="Steige K."/>
            <person name="Platts A.E."/>
            <person name="Escobar J.S."/>
            <person name="Newman L.K."/>
            <person name="Wang W."/>
            <person name="Mandakova T."/>
            <person name="Vello E."/>
            <person name="Smith L.M."/>
            <person name="Henz S.R."/>
            <person name="Steffen J."/>
            <person name="Takuno S."/>
            <person name="Brandvain Y."/>
            <person name="Coop G."/>
            <person name="Andolfatto P."/>
            <person name="Hu T.T."/>
            <person name="Blanchette M."/>
            <person name="Clark R.M."/>
            <person name="Quesneville H."/>
            <person name="Nordborg M."/>
            <person name="Gaut B.S."/>
            <person name="Lysak M.A."/>
            <person name="Jenkins J."/>
            <person name="Grimwood J."/>
            <person name="Chapman J."/>
            <person name="Prochnik S."/>
            <person name="Shu S."/>
            <person name="Rokhsar D."/>
            <person name="Schmutz J."/>
            <person name="Weigel D."/>
            <person name="Wright S.I."/>
        </authorList>
    </citation>
    <scope>NUCLEOTIDE SEQUENCE [LARGE SCALE GENOMIC DNA]</scope>
    <source>
        <strain evidence="3">cv. Monte Gargano</strain>
    </source>
</reference>
<gene>
    <name evidence="2" type="ORF">CARUB_v10021861mg</name>
</gene>